<organism evidence="9">
    <name type="scientific">Populus tomentosa</name>
    <name type="common">Chinese white poplar</name>
    <dbReference type="NCBI Taxonomy" id="118781"/>
    <lineage>
        <taxon>Eukaryota</taxon>
        <taxon>Viridiplantae</taxon>
        <taxon>Streptophyta</taxon>
        <taxon>Embryophyta</taxon>
        <taxon>Tracheophyta</taxon>
        <taxon>Spermatophyta</taxon>
        <taxon>Magnoliopsida</taxon>
        <taxon>eudicotyledons</taxon>
        <taxon>Gunneridae</taxon>
        <taxon>Pentapetalae</taxon>
        <taxon>rosids</taxon>
        <taxon>fabids</taxon>
        <taxon>Malpighiales</taxon>
        <taxon>Salicaceae</taxon>
        <taxon>Saliceae</taxon>
        <taxon>Populus</taxon>
    </lineage>
</organism>
<comment type="subcellular location">
    <subcellularLocation>
        <location evidence="1">Nucleus</location>
    </subcellularLocation>
</comment>
<keyword evidence="4" id="KW-0238">DNA-binding</keyword>
<accession>A0A1L6K4R5</accession>
<sequence>MLGVRKRICSPKEEESELRRGPWTLEEDTLLTHYITLHGEGRWNMLARGAGLKRTGKSCRLRWLNYLKPDIKRGNLTPQEQLLILELHSKWGNRWSKIAQHLPGRTDNEIKNYWRTKVQKEARQLNIEANSKRFLDAVRSYWMPRLIQKIEQASYSSSLTTLDSLADREVRSTSSNLPVHNSLPTLLCPPESRFTHYSNPGSENSFSVTSPYLLSTNSNTISQQPDEILENPSCSPLLGDTVCNNLILSDTYNKEGSSYDMDGFNVASAGMGTHDNSPLECQVAEGNWVFDSMEDTLWNMDDMWVFRDLRETGI</sequence>
<evidence type="ECO:0000256" key="1">
    <source>
        <dbReference type="ARBA" id="ARBA00004123"/>
    </source>
</evidence>
<evidence type="ECO:0000256" key="5">
    <source>
        <dbReference type="ARBA" id="ARBA00023163"/>
    </source>
</evidence>
<gene>
    <name evidence="10" type="ORF">POTOM_029929</name>
</gene>
<evidence type="ECO:0000259" key="8">
    <source>
        <dbReference type="PROSITE" id="PS51294"/>
    </source>
</evidence>
<dbReference type="EMBL" id="JAAWWB010000015">
    <property type="protein sequence ID" value="KAG6765871.1"/>
    <property type="molecule type" value="Genomic_DNA"/>
</dbReference>
<evidence type="ECO:0000256" key="2">
    <source>
        <dbReference type="ARBA" id="ARBA00022737"/>
    </source>
</evidence>
<name>A0A1L6K4R5_POPTO</name>
<dbReference type="InterPro" id="IPR017930">
    <property type="entry name" value="Myb_dom"/>
</dbReference>
<keyword evidence="5" id="KW-0804">Transcription</keyword>
<dbReference type="SMART" id="SM00717">
    <property type="entry name" value="SANT"/>
    <property type="match status" value="2"/>
</dbReference>
<feature type="domain" description="Myb-like" evidence="7">
    <location>
        <begin position="15"/>
        <end position="67"/>
    </location>
</feature>
<protein>
    <submittedName>
        <fullName evidence="9">Uncharacterized protein</fullName>
    </submittedName>
</protein>
<dbReference type="GO" id="GO:0003700">
    <property type="term" value="F:DNA-binding transcription factor activity"/>
    <property type="evidence" value="ECO:0007669"/>
    <property type="project" value="InterPro"/>
</dbReference>
<dbReference type="Proteomes" id="UP000886885">
    <property type="component" value="Chromosome 8A"/>
</dbReference>
<evidence type="ECO:0000259" key="7">
    <source>
        <dbReference type="PROSITE" id="PS50090"/>
    </source>
</evidence>
<feature type="domain" description="Myb-like" evidence="7">
    <location>
        <begin position="68"/>
        <end position="118"/>
    </location>
</feature>
<evidence type="ECO:0000256" key="4">
    <source>
        <dbReference type="ARBA" id="ARBA00023125"/>
    </source>
</evidence>
<evidence type="ECO:0000313" key="9">
    <source>
        <dbReference type="EMBL" id="APR63829.1"/>
    </source>
</evidence>
<dbReference type="PANTHER" id="PTHR45675:SF30">
    <property type="entry name" value="TRANSCRIPTION FACTOR MYB62"/>
    <property type="match status" value="1"/>
</dbReference>
<dbReference type="CDD" id="cd00167">
    <property type="entry name" value="SANT"/>
    <property type="match status" value="2"/>
</dbReference>
<dbReference type="InterPro" id="IPR001005">
    <property type="entry name" value="SANT/Myb"/>
</dbReference>
<dbReference type="InterPro" id="IPR044676">
    <property type="entry name" value="EOBI/EOBII-like_plant"/>
</dbReference>
<keyword evidence="2" id="KW-0677">Repeat</keyword>
<evidence type="ECO:0000313" key="11">
    <source>
        <dbReference type="Proteomes" id="UP000886885"/>
    </source>
</evidence>
<dbReference type="Pfam" id="PF00249">
    <property type="entry name" value="Myb_DNA-binding"/>
    <property type="match status" value="2"/>
</dbReference>
<reference evidence="10" key="2">
    <citation type="journal article" date="2020" name="bioRxiv">
        <title>Hybrid origin of Populus tomentosa Carr. identified through genome sequencing and phylogenomic analysis.</title>
        <authorList>
            <person name="An X."/>
            <person name="Gao K."/>
            <person name="Chen Z."/>
            <person name="Li J."/>
            <person name="Yang X."/>
            <person name="Yang X."/>
            <person name="Zhou J."/>
            <person name="Guo T."/>
            <person name="Zhao T."/>
            <person name="Huang S."/>
            <person name="Miao D."/>
            <person name="Khan W.U."/>
            <person name="Rao P."/>
            <person name="Ye M."/>
            <person name="Lei B."/>
            <person name="Liao W."/>
            <person name="Wang J."/>
            <person name="Ji L."/>
            <person name="Li Y."/>
            <person name="Guo B."/>
            <person name="Mustafa N.S."/>
            <person name="Li S."/>
            <person name="Yun Q."/>
            <person name="Keller S.R."/>
            <person name="Mao J."/>
            <person name="Zhang R."/>
            <person name="Strauss S.H."/>
        </authorList>
    </citation>
    <scope>NUCLEOTIDE SEQUENCE</scope>
    <source>
        <strain evidence="10">GM15</strain>
        <tissue evidence="10">Leaf</tissue>
    </source>
</reference>
<dbReference type="InterPro" id="IPR009057">
    <property type="entry name" value="Homeodomain-like_sf"/>
</dbReference>
<dbReference type="SUPFAM" id="SSF46689">
    <property type="entry name" value="Homeodomain-like"/>
    <property type="match status" value="1"/>
</dbReference>
<dbReference type="PROSITE" id="PS51294">
    <property type="entry name" value="HTH_MYB"/>
    <property type="match status" value="2"/>
</dbReference>
<proteinExistence type="evidence at transcript level"/>
<dbReference type="EMBL" id="KU573364">
    <property type="protein sequence ID" value="APR63829.1"/>
    <property type="molecule type" value="mRNA"/>
</dbReference>
<dbReference type="GO" id="GO:0005634">
    <property type="term" value="C:nucleus"/>
    <property type="evidence" value="ECO:0007669"/>
    <property type="project" value="UniProtKB-SubCell"/>
</dbReference>
<dbReference type="AlphaFoldDB" id="A0A1L6K4R5"/>
<keyword evidence="11" id="KW-1185">Reference proteome</keyword>
<keyword evidence="6" id="KW-0539">Nucleus</keyword>
<keyword evidence="3" id="KW-0805">Transcription regulation</keyword>
<dbReference type="OrthoDB" id="2143914at2759"/>
<feature type="domain" description="HTH myb-type" evidence="8">
    <location>
        <begin position="68"/>
        <end position="122"/>
    </location>
</feature>
<dbReference type="Gene3D" id="1.10.10.60">
    <property type="entry name" value="Homeodomain-like"/>
    <property type="match status" value="2"/>
</dbReference>
<evidence type="ECO:0000313" key="10">
    <source>
        <dbReference type="EMBL" id="KAG6765871.1"/>
    </source>
</evidence>
<dbReference type="FunFam" id="1.10.10.60:FF:000011">
    <property type="entry name" value="Myb transcription factor"/>
    <property type="match status" value="1"/>
</dbReference>
<dbReference type="FunFam" id="1.10.10.60:FF:000107">
    <property type="entry name" value="MYB transcription factor"/>
    <property type="match status" value="1"/>
</dbReference>
<dbReference type="PROSITE" id="PS50090">
    <property type="entry name" value="MYB_LIKE"/>
    <property type="match status" value="2"/>
</dbReference>
<evidence type="ECO:0000256" key="3">
    <source>
        <dbReference type="ARBA" id="ARBA00023015"/>
    </source>
</evidence>
<evidence type="ECO:0000256" key="6">
    <source>
        <dbReference type="ARBA" id="ARBA00023242"/>
    </source>
</evidence>
<feature type="domain" description="HTH myb-type" evidence="8">
    <location>
        <begin position="15"/>
        <end position="67"/>
    </location>
</feature>
<dbReference type="GO" id="GO:0043565">
    <property type="term" value="F:sequence-specific DNA binding"/>
    <property type="evidence" value="ECO:0007669"/>
    <property type="project" value="InterPro"/>
</dbReference>
<reference evidence="9" key="1">
    <citation type="submission" date="2016-01" db="EMBL/GenBank/DDBJ databases">
        <title>Dissection of insertion-deletion (InDel) variations within complex gene networks underlying wood formation in Populus.</title>
        <authorList>
            <person name="Zhang D."/>
            <person name="Gong C."/>
            <person name="Du Q."/>
            <person name="Xie J."/>
            <person name="Yang X."/>
            <person name="Quan M."/>
            <person name="Li B."/>
        </authorList>
    </citation>
    <scope>NUCLEOTIDE SEQUENCE</scope>
</reference>
<dbReference type="PANTHER" id="PTHR45675">
    <property type="entry name" value="MYB TRANSCRIPTION FACTOR-RELATED-RELATED"/>
    <property type="match status" value="1"/>
</dbReference>
<dbReference type="SMR" id="A0A1L6K4R5"/>